<sequence length="505" mass="57385">MKSLTEENLEDCLLNKVDLRRQWISQMVEEMQKVVHHLTTEISRQDIRFQAIPYSDTYNENIKVLAPTQFLVTVPVKGLAGYREAQQQRWRYYTLRGARLPCPLRDPERLQQWLEVEQFTKSLWQWHEADVTIEGDIVPAKVLQVFRKLVENAIETCPLSGKVSMLMDSTVVRVAVETSSGQVEAELTPSVEIPTAWSKKAQWPSCLKRWPAPERVQCIKSFGFSLLACSNYHWQLSFLRAEQVLLEQLDEDGGCRRKCFQALRQMKEDVWCPGKRPVLTSHHLQKVLRSSSKHTCVSESPGRQDVQNQGIKNSSWEPPASLSPKRKIPNMLNSEEKHQAFIRLDSHLILDSFSLPQWPYRVSRSLKFLRMHRTLPWGSAFSHERENLTSGVSSNLELEPERGGPSPRSRAHLAFSAPEVEPAPLRGLALGRTAVTRWPSTWSVCLAALLMGPSETKTEPAKEAGRKFQFAAGRSALPTPFLPLTTQCAEIGRPPSAEPLPRLLS</sequence>
<dbReference type="GeneID" id="102541416"/>
<feature type="region of interest" description="Disordered" evidence="1">
    <location>
        <begin position="295"/>
        <end position="327"/>
    </location>
</feature>
<dbReference type="InterPro" id="IPR046903">
    <property type="entry name" value="Mab-21-like_nuc_Trfase"/>
</dbReference>
<dbReference type="RefSeq" id="XP_072824040.1">
    <property type="nucleotide sequence ID" value="XM_072967939.1"/>
</dbReference>
<organism evidence="3 5">
    <name type="scientific">Vicugna pacos</name>
    <name type="common">Alpaca</name>
    <name type="synonym">Lama pacos</name>
    <dbReference type="NCBI Taxonomy" id="30538"/>
    <lineage>
        <taxon>Eukaryota</taxon>
        <taxon>Metazoa</taxon>
        <taxon>Chordata</taxon>
        <taxon>Craniata</taxon>
        <taxon>Vertebrata</taxon>
        <taxon>Euteleostomi</taxon>
        <taxon>Mammalia</taxon>
        <taxon>Eutheria</taxon>
        <taxon>Laurasiatheria</taxon>
        <taxon>Artiodactyla</taxon>
        <taxon>Tylopoda</taxon>
        <taxon>Camelidae</taxon>
        <taxon>Vicugna</taxon>
    </lineage>
</organism>
<accession>A0ABM5DT17</accession>
<feature type="compositionally biased region" description="Polar residues" evidence="1">
    <location>
        <begin position="305"/>
        <end position="316"/>
    </location>
</feature>
<dbReference type="InterPro" id="IPR024810">
    <property type="entry name" value="MAB21L/cGLR"/>
</dbReference>
<evidence type="ECO:0000313" key="4">
    <source>
        <dbReference type="RefSeq" id="XP_072824038.1"/>
    </source>
</evidence>
<dbReference type="Gene3D" id="3.30.460.90">
    <property type="match status" value="1"/>
</dbReference>
<dbReference type="PANTHER" id="PTHR10656:SF30">
    <property type="entry name" value="PROTEIN MAB-21-LIKE 3"/>
    <property type="match status" value="1"/>
</dbReference>
<dbReference type="SMART" id="SM01265">
    <property type="entry name" value="Mab-21"/>
    <property type="match status" value="1"/>
</dbReference>
<feature type="domain" description="Mab-21-like nucleotidyltransferase" evidence="2">
    <location>
        <begin position="58"/>
        <end position="248"/>
    </location>
</feature>
<evidence type="ECO:0000313" key="3">
    <source>
        <dbReference type="Proteomes" id="UP001652581"/>
    </source>
</evidence>
<protein>
    <submittedName>
        <fullName evidence="4 5">Protein mab-21-like 3 isoform X1</fullName>
    </submittedName>
</protein>
<evidence type="ECO:0000313" key="5">
    <source>
        <dbReference type="RefSeq" id="XP_072824040.1"/>
    </source>
</evidence>
<name>A0ABM5DT17_VICPA</name>
<feature type="region of interest" description="Disordered" evidence="1">
    <location>
        <begin position="391"/>
        <end position="410"/>
    </location>
</feature>
<dbReference type="Pfam" id="PF03281">
    <property type="entry name" value="Mab-21"/>
    <property type="match status" value="1"/>
</dbReference>
<dbReference type="RefSeq" id="XP_072824038.1">
    <property type="nucleotide sequence ID" value="XM_072967937.1"/>
</dbReference>
<dbReference type="Gene3D" id="1.10.1410.40">
    <property type="match status" value="1"/>
</dbReference>
<keyword evidence="3" id="KW-1185">Reference proteome</keyword>
<evidence type="ECO:0000256" key="1">
    <source>
        <dbReference type="SAM" id="MobiDB-lite"/>
    </source>
</evidence>
<proteinExistence type="predicted"/>
<gene>
    <name evidence="4 5" type="primary">MAB21L3</name>
</gene>
<dbReference type="PANTHER" id="PTHR10656">
    <property type="entry name" value="CELL FATE DETERMINING PROTEIN MAB21-RELATED"/>
    <property type="match status" value="1"/>
</dbReference>
<dbReference type="Proteomes" id="UP001652581">
    <property type="component" value="Chromosome 9"/>
</dbReference>
<evidence type="ECO:0000259" key="2">
    <source>
        <dbReference type="Pfam" id="PF03281"/>
    </source>
</evidence>
<reference evidence="4 5" key="1">
    <citation type="submission" date="2025-05" db="UniProtKB">
        <authorList>
            <consortium name="RefSeq"/>
        </authorList>
    </citation>
    <scope>IDENTIFICATION</scope>
</reference>